<protein>
    <submittedName>
        <fullName evidence="2">Uncharacterized protein</fullName>
    </submittedName>
</protein>
<evidence type="ECO:0000313" key="2">
    <source>
        <dbReference type="EMBL" id="JAE09203.1"/>
    </source>
</evidence>
<keyword evidence="1" id="KW-0812">Transmembrane</keyword>
<feature type="transmembrane region" description="Helical" evidence="1">
    <location>
        <begin position="6"/>
        <end position="33"/>
    </location>
</feature>
<keyword evidence="1" id="KW-1133">Transmembrane helix</keyword>
<proteinExistence type="predicted"/>
<dbReference type="EMBL" id="GBRH01188693">
    <property type="protein sequence ID" value="JAE09203.1"/>
    <property type="molecule type" value="Transcribed_RNA"/>
</dbReference>
<reference evidence="2" key="1">
    <citation type="submission" date="2014-09" db="EMBL/GenBank/DDBJ databases">
        <authorList>
            <person name="Magalhaes I.L.F."/>
            <person name="Oliveira U."/>
            <person name="Santos F.R."/>
            <person name="Vidigal T.H.D.A."/>
            <person name="Brescovit A.D."/>
            <person name="Santos A.J."/>
        </authorList>
    </citation>
    <scope>NUCLEOTIDE SEQUENCE</scope>
    <source>
        <tissue evidence="2">Shoot tissue taken approximately 20 cm above the soil surface</tissue>
    </source>
</reference>
<reference evidence="2" key="2">
    <citation type="journal article" date="2015" name="Data Brief">
        <title>Shoot transcriptome of the giant reed, Arundo donax.</title>
        <authorList>
            <person name="Barrero R.A."/>
            <person name="Guerrero F.D."/>
            <person name="Moolhuijzen P."/>
            <person name="Goolsby J.A."/>
            <person name="Tidwell J."/>
            <person name="Bellgard S.E."/>
            <person name="Bellgard M.I."/>
        </authorList>
    </citation>
    <scope>NUCLEOTIDE SEQUENCE</scope>
    <source>
        <tissue evidence="2">Shoot tissue taken approximately 20 cm above the soil surface</tissue>
    </source>
</reference>
<organism evidence="2">
    <name type="scientific">Arundo donax</name>
    <name type="common">Giant reed</name>
    <name type="synonym">Donax arundinaceus</name>
    <dbReference type="NCBI Taxonomy" id="35708"/>
    <lineage>
        <taxon>Eukaryota</taxon>
        <taxon>Viridiplantae</taxon>
        <taxon>Streptophyta</taxon>
        <taxon>Embryophyta</taxon>
        <taxon>Tracheophyta</taxon>
        <taxon>Spermatophyta</taxon>
        <taxon>Magnoliopsida</taxon>
        <taxon>Liliopsida</taxon>
        <taxon>Poales</taxon>
        <taxon>Poaceae</taxon>
        <taxon>PACMAD clade</taxon>
        <taxon>Arundinoideae</taxon>
        <taxon>Arundineae</taxon>
        <taxon>Arundo</taxon>
    </lineage>
</organism>
<dbReference type="AlphaFoldDB" id="A0A0A9FLP8"/>
<keyword evidence="1" id="KW-0472">Membrane</keyword>
<sequence>MVAMPVYIVILWSYTCSRNLYLMVVYKFIIWLISL</sequence>
<accession>A0A0A9FLP8</accession>
<evidence type="ECO:0000256" key="1">
    <source>
        <dbReference type="SAM" id="Phobius"/>
    </source>
</evidence>
<name>A0A0A9FLP8_ARUDO</name>